<comment type="caution">
    <text evidence="10">The sequence shown here is derived from an EMBL/GenBank/DDBJ whole genome shotgun (WGS) entry which is preliminary data.</text>
</comment>
<evidence type="ECO:0000259" key="9">
    <source>
        <dbReference type="Pfam" id="PF12019"/>
    </source>
</evidence>
<evidence type="ECO:0000256" key="4">
    <source>
        <dbReference type="ARBA" id="ARBA00022519"/>
    </source>
</evidence>
<name>A0A0F9UZ24_9ZZZZ</name>
<keyword evidence="7 8" id="KW-0472">Membrane</keyword>
<dbReference type="InterPro" id="IPR022346">
    <property type="entry name" value="T2SS_GspH"/>
</dbReference>
<feature type="transmembrane region" description="Helical" evidence="8">
    <location>
        <begin position="16"/>
        <end position="36"/>
    </location>
</feature>
<keyword evidence="4" id="KW-0997">Cell inner membrane</keyword>
<keyword evidence="5 8" id="KW-0812">Transmembrane</keyword>
<dbReference type="Pfam" id="PF12019">
    <property type="entry name" value="GspH"/>
    <property type="match status" value="1"/>
</dbReference>
<evidence type="ECO:0000256" key="3">
    <source>
        <dbReference type="ARBA" id="ARBA00022481"/>
    </source>
</evidence>
<evidence type="ECO:0000256" key="8">
    <source>
        <dbReference type="SAM" id="Phobius"/>
    </source>
</evidence>
<evidence type="ECO:0000256" key="5">
    <source>
        <dbReference type="ARBA" id="ARBA00022692"/>
    </source>
</evidence>
<dbReference type="GO" id="GO:0005886">
    <property type="term" value="C:plasma membrane"/>
    <property type="evidence" value="ECO:0007669"/>
    <property type="project" value="UniProtKB-SubCell"/>
</dbReference>
<dbReference type="NCBIfam" id="TIGR02532">
    <property type="entry name" value="IV_pilin_GFxxxE"/>
    <property type="match status" value="1"/>
</dbReference>
<evidence type="ECO:0000256" key="2">
    <source>
        <dbReference type="ARBA" id="ARBA00022475"/>
    </source>
</evidence>
<dbReference type="InterPro" id="IPR045584">
    <property type="entry name" value="Pilin-like"/>
</dbReference>
<evidence type="ECO:0000256" key="7">
    <source>
        <dbReference type="ARBA" id="ARBA00023136"/>
    </source>
</evidence>
<protein>
    <recommendedName>
        <fullName evidence="9">General secretion pathway GspH domain-containing protein</fullName>
    </recommendedName>
</protein>
<dbReference type="Gene3D" id="3.30.700.10">
    <property type="entry name" value="Glycoprotein, Type 4 Pilin"/>
    <property type="match status" value="1"/>
</dbReference>
<dbReference type="GO" id="GO:0015628">
    <property type="term" value="P:protein secretion by the type II secretion system"/>
    <property type="evidence" value="ECO:0007669"/>
    <property type="project" value="InterPro"/>
</dbReference>
<organism evidence="10">
    <name type="scientific">marine sediment metagenome</name>
    <dbReference type="NCBI Taxonomy" id="412755"/>
    <lineage>
        <taxon>unclassified sequences</taxon>
        <taxon>metagenomes</taxon>
        <taxon>ecological metagenomes</taxon>
    </lineage>
</organism>
<keyword evidence="6 8" id="KW-1133">Transmembrane helix</keyword>
<dbReference type="GO" id="GO:0015627">
    <property type="term" value="C:type II protein secretion system complex"/>
    <property type="evidence" value="ECO:0007669"/>
    <property type="project" value="InterPro"/>
</dbReference>
<dbReference type="SUPFAM" id="SSF54523">
    <property type="entry name" value="Pili subunits"/>
    <property type="match status" value="1"/>
</dbReference>
<sequence>MAISRHDSRGAHGRPGFTLLELILVMAILAVVAAIVSPRYASSMSRYRAQAAAWRIRADLELARSSARTTGASQSVVFDLDANSYELTDLADSDRPSQTYTVALADDPYDAELVSADFGGSDEVTFNGFGTPASGGKVVVVSGGVYMTVVLDGETGQVSVE</sequence>
<keyword evidence="3" id="KW-0488">Methylation</keyword>
<gene>
    <name evidence="10" type="ORF">LCGC14_0162500</name>
</gene>
<reference evidence="10" key="1">
    <citation type="journal article" date="2015" name="Nature">
        <title>Complex archaea that bridge the gap between prokaryotes and eukaryotes.</title>
        <authorList>
            <person name="Spang A."/>
            <person name="Saw J.H."/>
            <person name="Jorgensen S.L."/>
            <person name="Zaremba-Niedzwiedzka K."/>
            <person name="Martijn J."/>
            <person name="Lind A.E."/>
            <person name="van Eijk R."/>
            <person name="Schleper C."/>
            <person name="Guy L."/>
            <person name="Ettema T.J."/>
        </authorList>
    </citation>
    <scope>NUCLEOTIDE SEQUENCE</scope>
</reference>
<dbReference type="AlphaFoldDB" id="A0A0F9UZ24"/>
<dbReference type="Pfam" id="PF07963">
    <property type="entry name" value="N_methyl"/>
    <property type="match status" value="1"/>
</dbReference>
<accession>A0A0F9UZ24</accession>
<feature type="domain" description="General secretion pathway GspH" evidence="9">
    <location>
        <begin position="53"/>
        <end position="152"/>
    </location>
</feature>
<dbReference type="InterPro" id="IPR012902">
    <property type="entry name" value="N_methyl_site"/>
</dbReference>
<comment type="subcellular location">
    <subcellularLocation>
        <location evidence="1">Cell inner membrane</location>
        <topology evidence="1">Single-pass membrane protein</topology>
    </subcellularLocation>
</comment>
<keyword evidence="2" id="KW-1003">Cell membrane</keyword>
<evidence type="ECO:0000256" key="6">
    <source>
        <dbReference type="ARBA" id="ARBA00022989"/>
    </source>
</evidence>
<evidence type="ECO:0000256" key="1">
    <source>
        <dbReference type="ARBA" id="ARBA00004377"/>
    </source>
</evidence>
<dbReference type="EMBL" id="LAZR01000061">
    <property type="protein sequence ID" value="KKN96999.1"/>
    <property type="molecule type" value="Genomic_DNA"/>
</dbReference>
<proteinExistence type="predicted"/>
<evidence type="ECO:0000313" key="10">
    <source>
        <dbReference type="EMBL" id="KKN96999.1"/>
    </source>
</evidence>